<dbReference type="Pfam" id="PF02656">
    <property type="entry name" value="DUF202"/>
    <property type="match status" value="1"/>
</dbReference>
<gene>
    <name evidence="7" type="ORF">SAMN02949497_3480</name>
</gene>
<dbReference type="Proteomes" id="UP000192923">
    <property type="component" value="Unassembled WGS sequence"/>
</dbReference>
<keyword evidence="3 5" id="KW-1133">Transmembrane helix</keyword>
<evidence type="ECO:0000259" key="6">
    <source>
        <dbReference type="Pfam" id="PF02656"/>
    </source>
</evidence>
<evidence type="ECO:0000313" key="8">
    <source>
        <dbReference type="Proteomes" id="UP000192923"/>
    </source>
</evidence>
<dbReference type="STRING" id="1760988.SAMN02949497_3480"/>
<keyword evidence="2 5" id="KW-0812">Transmembrane</keyword>
<keyword evidence="4 5" id="KW-0472">Membrane</keyword>
<evidence type="ECO:0000256" key="2">
    <source>
        <dbReference type="ARBA" id="ARBA00022692"/>
    </source>
</evidence>
<name>A0A1Y6D0D5_9GAMM</name>
<sequence length="123" mass="13435">MSDLNDPRVFFAAERTLLAWNRTSLAWMAFGFVIERFGLFMRLVAGDHTGPWSRGISFWVGIVFILAGAVIGLGSTLQYRTVLKSLKPVEIPKGYRVGLGMASNLLVAVLGLVLLGYLFVGGN</sequence>
<feature type="transmembrane region" description="Helical" evidence="5">
    <location>
        <begin position="97"/>
        <end position="120"/>
    </location>
</feature>
<evidence type="ECO:0000256" key="5">
    <source>
        <dbReference type="SAM" id="Phobius"/>
    </source>
</evidence>
<dbReference type="AlphaFoldDB" id="A0A1Y6D0D5"/>
<dbReference type="EMBL" id="FXAM01000001">
    <property type="protein sequence ID" value="SMF96097.1"/>
    <property type="molecule type" value="Genomic_DNA"/>
</dbReference>
<comment type="subcellular location">
    <subcellularLocation>
        <location evidence="1">Endomembrane system</location>
        <topology evidence="1">Multi-pass membrane protein</topology>
    </subcellularLocation>
</comment>
<feature type="transmembrane region" description="Helical" evidence="5">
    <location>
        <begin position="25"/>
        <end position="44"/>
    </location>
</feature>
<dbReference type="InterPro" id="IPR003807">
    <property type="entry name" value="DUF202"/>
</dbReference>
<dbReference type="RefSeq" id="WP_085214882.1">
    <property type="nucleotide sequence ID" value="NZ_FXAM01000001.1"/>
</dbReference>
<feature type="transmembrane region" description="Helical" evidence="5">
    <location>
        <begin position="56"/>
        <end position="77"/>
    </location>
</feature>
<evidence type="ECO:0000256" key="1">
    <source>
        <dbReference type="ARBA" id="ARBA00004127"/>
    </source>
</evidence>
<evidence type="ECO:0000256" key="4">
    <source>
        <dbReference type="ARBA" id="ARBA00023136"/>
    </source>
</evidence>
<evidence type="ECO:0000313" key="7">
    <source>
        <dbReference type="EMBL" id="SMF96097.1"/>
    </source>
</evidence>
<proteinExistence type="predicted"/>
<accession>A0A1Y6D0D5</accession>
<dbReference type="OrthoDB" id="582337at2"/>
<dbReference type="GO" id="GO:0012505">
    <property type="term" value="C:endomembrane system"/>
    <property type="evidence" value="ECO:0007669"/>
    <property type="project" value="UniProtKB-SubCell"/>
</dbReference>
<feature type="domain" description="DUF202" evidence="6">
    <location>
        <begin position="8"/>
        <end position="84"/>
    </location>
</feature>
<protein>
    <submittedName>
        <fullName evidence="7">Putative membrane protein</fullName>
    </submittedName>
</protein>
<reference evidence="7 8" key="1">
    <citation type="submission" date="2016-12" db="EMBL/GenBank/DDBJ databases">
        <authorList>
            <person name="Song W.-J."/>
            <person name="Kurnit D.M."/>
        </authorList>
    </citation>
    <scope>NUCLEOTIDE SEQUENCE [LARGE SCALE GENOMIC DNA]</scope>
    <source>
        <strain evidence="7 8">175</strain>
    </source>
</reference>
<evidence type="ECO:0000256" key="3">
    <source>
        <dbReference type="ARBA" id="ARBA00022989"/>
    </source>
</evidence>
<organism evidence="7 8">
    <name type="scientific">Methylomagnum ishizawai</name>
    <dbReference type="NCBI Taxonomy" id="1760988"/>
    <lineage>
        <taxon>Bacteria</taxon>
        <taxon>Pseudomonadati</taxon>
        <taxon>Pseudomonadota</taxon>
        <taxon>Gammaproteobacteria</taxon>
        <taxon>Methylococcales</taxon>
        <taxon>Methylococcaceae</taxon>
        <taxon>Methylomagnum</taxon>
    </lineage>
</organism>
<keyword evidence="8" id="KW-1185">Reference proteome</keyword>